<dbReference type="InterPro" id="IPR022920">
    <property type="entry name" value="Disulphide_bond_form_DsbB"/>
</dbReference>
<sequence length="171" mass="19848">MIRLLHRYSKHRLAWLLLAFTASSLELVVLYFQHILLIKPCVLCIYQRCALYGIISAGLIGALFPKTLLRFVSLIIWLYSAWKGLYLAIKHTNIYLNPSPFVTCEFFVNFPSWLPLDKYLPSIFSINGDCTVRQGYFLSLQIPQWMVIIFSAYLAVAVIVFFVQFFPPRKT</sequence>
<name>A0A143WQF2_9ENTR</name>
<evidence type="ECO:0000313" key="17">
    <source>
        <dbReference type="Proteomes" id="UP000095665"/>
    </source>
</evidence>
<dbReference type="HAMAP" id="MF_00286">
    <property type="entry name" value="DsbB"/>
    <property type="match status" value="1"/>
</dbReference>
<dbReference type="PANTHER" id="PTHR36570">
    <property type="entry name" value="DISULFIDE BOND FORMATION PROTEIN B"/>
    <property type="match status" value="1"/>
</dbReference>
<feature type="topological domain" description="Periplasmic" evidence="14">
    <location>
        <begin position="90"/>
        <end position="144"/>
    </location>
</feature>
<dbReference type="NCBIfam" id="NF002485">
    <property type="entry name" value="PRK01749.1"/>
    <property type="match status" value="1"/>
</dbReference>
<evidence type="ECO:0000256" key="12">
    <source>
        <dbReference type="ARBA" id="ARBA00023186"/>
    </source>
</evidence>
<dbReference type="GO" id="GO:0005886">
    <property type="term" value="C:plasma membrane"/>
    <property type="evidence" value="ECO:0007669"/>
    <property type="project" value="UniProtKB-SubCell"/>
</dbReference>
<evidence type="ECO:0000313" key="16">
    <source>
        <dbReference type="EMBL" id="CUX95940.1"/>
    </source>
</evidence>
<keyword evidence="7 14" id="KW-0249">Electron transport</keyword>
<evidence type="ECO:0000256" key="2">
    <source>
        <dbReference type="ARBA" id="ARBA00008823"/>
    </source>
</evidence>
<comment type="subcellular location">
    <subcellularLocation>
        <location evidence="1">Cell inner membrane</location>
        <topology evidence="1">Multi-pass membrane protein</topology>
    </subcellularLocation>
    <subcellularLocation>
        <location evidence="14">Cell membrane</location>
        <topology evidence="14">Multi-pass membrane protein</topology>
    </subcellularLocation>
</comment>
<dbReference type="Gene3D" id="1.20.1550.10">
    <property type="entry name" value="DsbB-like"/>
    <property type="match status" value="1"/>
</dbReference>
<evidence type="ECO:0000256" key="8">
    <source>
        <dbReference type="ARBA" id="ARBA00022989"/>
    </source>
</evidence>
<keyword evidence="17" id="KW-1185">Reference proteome</keyword>
<dbReference type="KEGG" id="ged:FVIR_GE00142"/>
<comment type="function">
    <text evidence="14">Required for disulfide bond formation in some periplasmic proteins. Acts by oxidizing the DsbA protein.</text>
</comment>
<gene>
    <name evidence="14 16" type="primary">dsbB</name>
    <name evidence="16" type="ORF">FVIR_GE00142</name>
</gene>
<feature type="topological domain" description="Cytoplasmic" evidence="14">
    <location>
        <begin position="1"/>
        <end position="14"/>
    </location>
</feature>
<keyword evidence="5" id="KW-0997">Cell inner membrane</keyword>
<comment type="similarity">
    <text evidence="2 14">Belongs to the DsbB family.</text>
</comment>
<evidence type="ECO:0000256" key="13">
    <source>
        <dbReference type="ARBA" id="ARBA00023284"/>
    </source>
</evidence>
<evidence type="ECO:0000256" key="5">
    <source>
        <dbReference type="ARBA" id="ARBA00022519"/>
    </source>
</evidence>
<keyword evidence="6 14" id="KW-0812">Transmembrane</keyword>
<proteinExistence type="inferred from homology"/>
<dbReference type="Proteomes" id="UP000095665">
    <property type="component" value="Chromosome I"/>
</dbReference>
<evidence type="ECO:0000256" key="11">
    <source>
        <dbReference type="ARBA" id="ARBA00023157"/>
    </source>
</evidence>
<dbReference type="GO" id="GO:0015035">
    <property type="term" value="F:protein-disulfide reductase activity"/>
    <property type="evidence" value="ECO:0007669"/>
    <property type="project" value="UniProtKB-UniRule"/>
</dbReference>
<dbReference type="EMBL" id="LN999832">
    <property type="protein sequence ID" value="CUX95940.1"/>
    <property type="molecule type" value="Genomic_DNA"/>
</dbReference>
<dbReference type="STRING" id="1070130.FVIR_GE00142"/>
<feature type="transmembrane region" description="Helical" evidence="15">
    <location>
        <begin position="12"/>
        <end position="33"/>
    </location>
</feature>
<evidence type="ECO:0000256" key="9">
    <source>
        <dbReference type="ARBA" id="ARBA00023002"/>
    </source>
</evidence>
<organism evidence="16 17">
    <name type="scientific">Candidatus Gullanella endobia</name>
    <dbReference type="NCBI Taxonomy" id="1070130"/>
    <lineage>
        <taxon>Bacteria</taxon>
        <taxon>Pseudomonadati</taxon>
        <taxon>Pseudomonadota</taxon>
        <taxon>Gammaproteobacteria</taxon>
        <taxon>Enterobacterales</taxon>
        <taxon>Enterobacteriaceae</taxon>
        <taxon>Candidatus Gullanella</taxon>
    </lineage>
</organism>
<protein>
    <recommendedName>
        <fullName evidence="14">Disulfide bond formation protein B</fullName>
    </recommendedName>
    <alternativeName>
        <fullName evidence="14">Disulfide oxidoreductase</fullName>
    </alternativeName>
</protein>
<feature type="topological domain" description="Cytoplasmic" evidence="14">
    <location>
        <begin position="66"/>
        <end position="71"/>
    </location>
</feature>
<evidence type="ECO:0000256" key="7">
    <source>
        <dbReference type="ARBA" id="ARBA00022982"/>
    </source>
</evidence>
<evidence type="ECO:0000256" key="4">
    <source>
        <dbReference type="ARBA" id="ARBA00022475"/>
    </source>
</evidence>
<evidence type="ECO:0000256" key="14">
    <source>
        <dbReference type="HAMAP-Rule" id="MF_00286"/>
    </source>
</evidence>
<keyword evidence="8 14" id="KW-1133">Transmembrane helix</keyword>
<evidence type="ECO:0000256" key="15">
    <source>
        <dbReference type="SAM" id="Phobius"/>
    </source>
</evidence>
<feature type="transmembrane region" description="Helical" evidence="15">
    <location>
        <begin position="45"/>
        <end position="64"/>
    </location>
</feature>
<evidence type="ECO:0000256" key="6">
    <source>
        <dbReference type="ARBA" id="ARBA00022692"/>
    </source>
</evidence>
<dbReference type="SUPFAM" id="SSF158442">
    <property type="entry name" value="DsbB-like"/>
    <property type="match status" value="1"/>
</dbReference>
<dbReference type="OrthoDB" id="3711263at2"/>
<dbReference type="PANTHER" id="PTHR36570:SF2">
    <property type="entry name" value="DISULFIDE BOND FORMATION PROTEIN B"/>
    <property type="match status" value="1"/>
</dbReference>
<dbReference type="AlphaFoldDB" id="A0A143WQF2"/>
<evidence type="ECO:0000256" key="3">
    <source>
        <dbReference type="ARBA" id="ARBA00022448"/>
    </source>
</evidence>
<feature type="topological domain" description="Cytoplasmic" evidence="14">
    <location>
        <begin position="164"/>
        <end position="171"/>
    </location>
</feature>
<evidence type="ECO:0000256" key="10">
    <source>
        <dbReference type="ARBA" id="ARBA00023136"/>
    </source>
</evidence>
<dbReference type="InterPro" id="IPR003752">
    <property type="entry name" value="DiS_bond_form_DsbB/BdbC"/>
</dbReference>
<dbReference type="InterPro" id="IPR050183">
    <property type="entry name" value="DsbB"/>
</dbReference>
<keyword evidence="9 14" id="KW-0560">Oxidoreductase</keyword>
<feature type="disulfide bond" description="Redox-active" evidence="14">
    <location>
        <begin position="104"/>
        <end position="130"/>
    </location>
</feature>
<dbReference type="GO" id="GO:0006457">
    <property type="term" value="P:protein folding"/>
    <property type="evidence" value="ECO:0007669"/>
    <property type="project" value="InterPro"/>
</dbReference>
<keyword evidence="13 14" id="KW-0676">Redox-active center</keyword>
<feature type="disulfide bond" description="Redox-active" evidence="14">
    <location>
        <begin position="41"/>
        <end position="44"/>
    </location>
</feature>
<dbReference type="RefSeq" id="WP_067497642.1">
    <property type="nucleotide sequence ID" value="NZ_LN999832.1"/>
</dbReference>
<feature type="transmembrane region" description="Helical" evidence="15">
    <location>
        <begin position="145"/>
        <end position="166"/>
    </location>
</feature>
<keyword evidence="3 14" id="KW-0813">Transport</keyword>
<dbReference type="GO" id="GO:0009055">
    <property type="term" value="F:electron transfer activity"/>
    <property type="evidence" value="ECO:0007669"/>
    <property type="project" value="UniProtKB-UniRule"/>
</dbReference>
<dbReference type="InterPro" id="IPR023380">
    <property type="entry name" value="DsbB-like_sf"/>
</dbReference>
<keyword evidence="11 14" id="KW-1015">Disulfide bond</keyword>
<evidence type="ECO:0000256" key="1">
    <source>
        <dbReference type="ARBA" id="ARBA00004429"/>
    </source>
</evidence>
<feature type="transmembrane region" description="Helical" evidence="15">
    <location>
        <begin position="71"/>
        <end position="89"/>
    </location>
</feature>
<dbReference type="PATRIC" id="fig|1070130.3.peg.229"/>
<accession>A0A143WQF2</accession>
<reference evidence="17" key="1">
    <citation type="submission" date="2016-01" db="EMBL/GenBank/DDBJ databases">
        <authorList>
            <person name="Husnik F."/>
        </authorList>
    </citation>
    <scope>NUCLEOTIDE SEQUENCE [LARGE SCALE GENOMIC DNA]</scope>
</reference>
<keyword evidence="12 14" id="KW-0143">Chaperone</keyword>
<keyword evidence="4 14" id="KW-1003">Cell membrane</keyword>
<keyword evidence="10 14" id="KW-0472">Membrane</keyword>
<feature type="topological domain" description="Periplasmic" evidence="14">
    <location>
        <begin position="32"/>
        <end position="49"/>
    </location>
</feature>
<dbReference type="Pfam" id="PF02600">
    <property type="entry name" value="DsbB"/>
    <property type="match status" value="1"/>
</dbReference>